<evidence type="ECO:0000313" key="1">
    <source>
        <dbReference type="EMBL" id="MEO3692531.1"/>
    </source>
</evidence>
<dbReference type="EMBL" id="JBDPZD010000003">
    <property type="protein sequence ID" value="MEO3692531.1"/>
    <property type="molecule type" value="Genomic_DNA"/>
</dbReference>
<name>A0ABV0G476_9BURK</name>
<accession>A0ABV0G476</accession>
<comment type="caution">
    <text evidence="1">The sequence shown here is derived from an EMBL/GenBank/DDBJ whole genome shotgun (WGS) entry which is preliminary data.</text>
</comment>
<keyword evidence="2" id="KW-1185">Reference proteome</keyword>
<dbReference type="Proteomes" id="UP001495147">
    <property type="component" value="Unassembled WGS sequence"/>
</dbReference>
<evidence type="ECO:0000313" key="2">
    <source>
        <dbReference type="Proteomes" id="UP001495147"/>
    </source>
</evidence>
<reference evidence="1 2" key="1">
    <citation type="submission" date="2024-05" db="EMBL/GenBank/DDBJ databases">
        <title>Roseateles sp. DJS-2-20 16S ribosomal RNA gene Genome sequencing and assembly.</title>
        <authorList>
            <person name="Woo H."/>
        </authorList>
    </citation>
    <scope>NUCLEOTIDE SEQUENCE [LARGE SCALE GENOMIC DNA]</scope>
    <source>
        <strain evidence="1 2">DJS-2-20</strain>
    </source>
</reference>
<dbReference type="RefSeq" id="WP_347705346.1">
    <property type="nucleotide sequence ID" value="NZ_JBDPZD010000003.1"/>
</dbReference>
<organism evidence="1 2">
    <name type="scientific">Roseateles paludis</name>
    <dbReference type="NCBI Taxonomy" id="3145238"/>
    <lineage>
        <taxon>Bacteria</taxon>
        <taxon>Pseudomonadati</taxon>
        <taxon>Pseudomonadota</taxon>
        <taxon>Betaproteobacteria</taxon>
        <taxon>Burkholderiales</taxon>
        <taxon>Sphaerotilaceae</taxon>
        <taxon>Roseateles</taxon>
    </lineage>
</organism>
<gene>
    <name evidence="1" type="ORF">ABDJ85_13710</name>
</gene>
<protein>
    <submittedName>
        <fullName evidence="1">Uncharacterized protein</fullName>
    </submittedName>
</protein>
<sequence length="71" mass="8121">MNTSFAALTDPFAMLLKPEQVMRAIEHSDRLARLHGRIHRPLDKPLIPRVGDKVQDFDRLIDEAPEESDAE</sequence>
<proteinExistence type="predicted"/>